<dbReference type="Proteomes" id="UP001239111">
    <property type="component" value="Chromosome 3"/>
</dbReference>
<sequence length="360" mass="42430">MSHKQGRKRKEEERSPESKVENTVTKKNFAEDPKKNLEKEDWEEADNNNSKQLSESEYIGEGMETLLAHITQIQEDMKELKEGMLGKMEGLIEGLRAENVREVEELDERITNLEVKDKEKDQKYEEILNRVRAVEERELDAKARNRDTGKEAGKGGNDWNIMKRRLEENEGRKEIMVNKKKLKGTEIYIERDLTWKERDTRRKLKEFAKEQIQKGRKAITRDTHAIIDGQIWKWSERENKPFQTGKTWKGTQRQERERVKMRIITWNIAGLKTLTNKQWDYLKGFEIICITETWIEGKDRNWVNRKLKEHDCTVVEASREKRKGRASGGIMVATKKSLRAETEAIGQEVIRSELQMGKEK</sequence>
<proteinExistence type="predicted"/>
<organism evidence="1 2">
    <name type="scientific">Eretmocerus hayati</name>
    <dbReference type="NCBI Taxonomy" id="131215"/>
    <lineage>
        <taxon>Eukaryota</taxon>
        <taxon>Metazoa</taxon>
        <taxon>Ecdysozoa</taxon>
        <taxon>Arthropoda</taxon>
        <taxon>Hexapoda</taxon>
        <taxon>Insecta</taxon>
        <taxon>Pterygota</taxon>
        <taxon>Neoptera</taxon>
        <taxon>Endopterygota</taxon>
        <taxon>Hymenoptera</taxon>
        <taxon>Apocrita</taxon>
        <taxon>Proctotrupomorpha</taxon>
        <taxon>Chalcidoidea</taxon>
        <taxon>Aphelinidae</taxon>
        <taxon>Aphelininae</taxon>
        <taxon>Eretmocerus</taxon>
    </lineage>
</organism>
<comment type="caution">
    <text evidence="1">The sequence shown here is derived from an EMBL/GenBank/DDBJ whole genome shotgun (WGS) entry which is preliminary data.</text>
</comment>
<evidence type="ECO:0000313" key="2">
    <source>
        <dbReference type="Proteomes" id="UP001239111"/>
    </source>
</evidence>
<reference evidence="1" key="1">
    <citation type="submission" date="2023-04" db="EMBL/GenBank/DDBJ databases">
        <title>A chromosome-level genome assembly of the parasitoid wasp Eretmocerus hayati.</title>
        <authorList>
            <person name="Zhong Y."/>
            <person name="Liu S."/>
            <person name="Liu Y."/>
        </authorList>
    </citation>
    <scope>NUCLEOTIDE SEQUENCE</scope>
    <source>
        <strain evidence="1">ZJU_SS_LIU_2023</strain>
    </source>
</reference>
<dbReference type="EMBL" id="CM056743">
    <property type="protein sequence ID" value="KAJ8672253.1"/>
    <property type="molecule type" value="Genomic_DNA"/>
</dbReference>
<keyword evidence="2" id="KW-1185">Reference proteome</keyword>
<accession>A0ACC2NN10</accession>
<name>A0ACC2NN10_9HYME</name>
<evidence type="ECO:0000313" key="1">
    <source>
        <dbReference type="EMBL" id="KAJ8672253.1"/>
    </source>
</evidence>
<protein>
    <submittedName>
        <fullName evidence="1">Uncharacterized protein</fullName>
    </submittedName>
</protein>
<gene>
    <name evidence="1" type="ORF">QAD02_003512</name>
</gene>